<comment type="caution">
    <text evidence="1">The sequence shown here is derived from an EMBL/GenBank/DDBJ whole genome shotgun (WGS) entry which is preliminary data.</text>
</comment>
<dbReference type="InterPro" id="IPR036412">
    <property type="entry name" value="HAD-like_sf"/>
</dbReference>
<dbReference type="SUPFAM" id="SSF56784">
    <property type="entry name" value="HAD-like"/>
    <property type="match status" value="1"/>
</dbReference>
<protein>
    <submittedName>
        <fullName evidence="1">HAD-IIB family hydrolase</fullName>
    </submittedName>
</protein>
<dbReference type="PANTHER" id="PTHR10000:SF8">
    <property type="entry name" value="HAD SUPERFAMILY HYDROLASE-LIKE, TYPE 3"/>
    <property type="match status" value="1"/>
</dbReference>
<dbReference type="GO" id="GO:0000287">
    <property type="term" value="F:magnesium ion binding"/>
    <property type="evidence" value="ECO:0007669"/>
    <property type="project" value="TreeGrafter"/>
</dbReference>
<dbReference type="PANTHER" id="PTHR10000">
    <property type="entry name" value="PHOSPHOSERINE PHOSPHATASE"/>
    <property type="match status" value="1"/>
</dbReference>
<dbReference type="AlphaFoldDB" id="A0A6N8J300"/>
<dbReference type="EMBL" id="WSEL01000009">
    <property type="protein sequence ID" value="MVQ32633.1"/>
    <property type="molecule type" value="Genomic_DNA"/>
</dbReference>
<gene>
    <name evidence="1" type="ORF">GON04_24470</name>
</gene>
<accession>A0A6N8J300</accession>
<proteinExistence type="predicted"/>
<dbReference type="Pfam" id="PF08282">
    <property type="entry name" value="Hydrolase_3"/>
    <property type="match status" value="1"/>
</dbReference>
<keyword evidence="2" id="KW-1185">Reference proteome</keyword>
<keyword evidence="1" id="KW-0378">Hydrolase</keyword>
<dbReference type="RefSeq" id="WP_181653752.1">
    <property type="nucleotide sequence ID" value="NZ_WSEL01000009.1"/>
</dbReference>
<dbReference type="InterPro" id="IPR006379">
    <property type="entry name" value="HAD-SF_hydro_IIB"/>
</dbReference>
<dbReference type="Gene3D" id="3.40.50.1000">
    <property type="entry name" value="HAD superfamily/HAD-like"/>
    <property type="match status" value="2"/>
</dbReference>
<reference evidence="1 2" key="1">
    <citation type="submission" date="2019-12" db="EMBL/GenBank/DDBJ databases">
        <authorList>
            <person name="Huq M.A."/>
        </authorList>
    </citation>
    <scope>NUCLEOTIDE SEQUENCE [LARGE SCALE GENOMIC DNA]</scope>
    <source>
        <strain evidence="1 2">MAH-25</strain>
    </source>
</reference>
<dbReference type="GO" id="GO:0005829">
    <property type="term" value="C:cytosol"/>
    <property type="evidence" value="ECO:0007669"/>
    <property type="project" value="TreeGrafter"/>
</dbReference>
<organism evidence="1 2">
    <name type="scientific">Ramlibacter pinisoli</name>
    <dbReference type="NCBI Taxonomy" id="2682844"/>
    <lineage>
        <taxon>Bacteria</taxon>
        <taxon>Pseudomonadati</taxon>
        <taxon>Pseudomonadota</taxon>
        <taxon>Betaproteobacteria</taxon>
        <taxon>Burkholderiales</taxon>
        <taxon>Comamonadaceae</taxon>
        <taxon>Ramlibacter</taxon>
    </lineage>
</organism>
<name>A0A6N8J300_9BURK</name>
<dbReference type="InterPro" id="IPR023214">
    <property type="entry name" value="HAD_sf"/>
</dbReference>
<evidence type="ECO:0000313" key="2">
    <source>
        <dbReference type="Proteomes" id="UP000469385"/>
    </source>
</evidence>
<evidence type="ECO:0000313" key="1">
    <source>
        <dbReference type="EMBL" id="MVQ32633.1"/>
    </source>
</evidence>
<sequence length="265" mass="28298">MLPLATWPLAARRGIAGLFTDIDDTLTTEGAITADALQALARLRAAGLHVVPVTGRPVGWSAPFALAWPVDAIVAENGAVALVPDGRGGLRKLYQQDGPTRAANQARLQAVLARIEREVPGARRATDSAGRETDIAIDHSEFTTLPPAAIDAVVAQMRAAGMTATVSSIHVNGWYGAHDKLSGARWMARELFATDLDAQLERWAYVGDSTNDVRMFQHFGHAIGVANIRRFAGQLAHEPHYVTEGERGAGFTQVADAILAARARP</sequence>
<dbReference type="Proteomes" id="UP000469385">
    <property type="component" value="Unassembled WGS sequence"/>
</dbReference>
<dbReference type="GO" id="GO:0016791">
    <property type="term" value="F:phosphatase activity"/>
    <property type="evidence" value="ECO:0007669"/>
    <property type="project" value="UniProtKB-ARBA"/>
</dbReference>
<dbReference type="NCBIfam" id="TIGR01484">
    <property type="entry name" value="HAD-SF-IIB"/>
    <property type="match status" value="1"/>
</dbReference>